<evidence type="ECO:0000313" key="2">
    <source>
        <dbReference type="EMBL" id="AFJ75472.1"/>
    </source>
</evidence>
<feature type="region of interest" description="Disordered" evidence="1">
    <location>
        <begin position="1"/>
        <end position="83"/>
    </location>
</feature>
<dbReference type="Proteomes" id="UP000018887">
    <property type="component" value="Segment"/>
</dbReference>
<keyword evidence="3" id="KW-1185">Reference proteome</keyword>
<proteinExistence type="predicted"/>
<dbReference type="EMBL" id="JQ809663">
    <property type="protein sequence ID" value="AFJ75472.1"/>
    <property type="molecule type" value="Genomic_DNA"/>
</dbReference>
<dbReference type="GeneID" id="18504800"/>
<reference evidence="2 3" key="1">
    <citation type="journal article" date="2014" name="BMC Microbiol.">
        <title>Genomic sequence of temperate phage Smp131 of Stenotrophomonas maltophilia that has similar prophages in xanthomonads.</title>
        <authorList>
            <person name="Lee C.N."/>
            <person name="Tseng T.T."/>
            <person name="Chang H.C."/>
            <person name="Lin J.W."/>
            <person name="Weng S.F."/>
        </authorList>
    </citation>
    <scope>NUCLEOTIDE SEQUENCE [LARGE SCALE GENOMIC DNA]</scope>
</reference>
<evidence type="ECO:0000313" key="3">
    <source>
        <dbReference type="Proteomes" id="UP000018887"/>
    </source>
</evidence>
<evidence type="ECO:0000256" key="1">
    <source>
        <dbReference type="SAM" id="MobiDB-lite"/>
    </source>
</evidence>
<dbReference type="KEGG" id="vg:18504800"/>
<accession>V9IQL3</accession>
<feature type="compositionally biased region" description="Polar residues" evidence="1">
    <location>
        <begin position="8"/>
        <end position="27"/>
    </location>
</feature>
<sequence>MLPPCTRPCQSFTSAPRSFSKPGSSGQIVGPTRPAISRGLKSLGSFGLRRGASPMKNDATSSSVASNAKMPPAARPPAKGATG</sequence>
<name>V9IQL3_9CAUD</name>
<protein>
    <submittedName>
        <fullName evidence="2">Uncharacterized protein</fullName>
    </submittedName>
</protein>
<gene>
    <name evidence="2" type="ORF">Smp_02</name>
</gene>
<dbReference type="RefSeq" id="YP_009008357.1">
    <property type="nucleotide sequence ID" value="NC_023588.1"/>
</dbReference>
<feature type="compositionally biased region" description="Low complexity" evidence="1">
    <location>
        <begin position="68"/>
        <end position="83"/>
    </location>
</feature>
<organism evidence="2 3">
    <name type="scientific">Stenotrophomonas phage Smp131</name>
    <dbReference type="NCBI Taxonomy" id="1168563"/>
    <lineage>
        <taxon>Viruses</taxon>
        <taxon>Duplodnaviria</taxon>
        <taxon>Heunggongvirae</taxon>
        <taxon>Uroviricota</taxon>
        <taxon>Caudoviricetes</taxon>
        <taxon>Peduoviridae</taxon>
        <taxon>Simpcentumvirus</taxon>
        <taxon>Simpcentumvirus Smp131</taxon>
    </lineage>
</organism>